<dbReference type="OrthoDB" id="9809646at2"/>
<dbReference type="InterPro" id="IPR002524">
    <property type="entry name" value="Cation_efflux"/>
</dbReference>
<keyword evidence="7" id="KW-0406">Ion transport</keyword>
<evidence type="ECO:0000313" key="14">
    <source>
        <dbReference type="Proteomes" id="UP000016223"/>
    </source>
</evidence>
<evidence type="ECO:0000256" key="7">
    <source>
        <dbReference type="ARBA" id="ARBA00023065"/>
    </source>
</evidence>
<dbReference type="EMBL" id="CP003911">
    <property type="protein sequence ID" value="AGU49112.1"/>
    <property type="molecule type" value="Genomic_DNA"/>
</dbReference>
<evidence type="ECO:0000256" key="1">
    <source>
        <dbReference type="ARBA" id="ARBA00004141"/>
    </source>
</evidence>
<evidence type="ECO:0000259" key="12">
    <source>
        <dbReference type="Pfam" id="PF16916"/>
    </source>
</evidence>
<feature type="compositionally biased region" description="Basic and acidic residues" evidence="9">
    <location>
        <begin position="296"/>
        <end position="305"/>
    </location>
</feature>
<evidence type="ECO:0000256" key="2">
    <source>
        <dbReference type="ARBA" id="ARBA00008873"/>
    </source>
</evidence>
<keyword evidence="6 10" id="KW-1133">Transmembrane helix</keyword>
<dbReference type="GO" id="GO:0005385">
    <property type="term" value="F:zinc ion transmembrane transporter activity"/>
    <property type="evidence" value="ECO:0007669"/>
    <property type="project" value="TreeGrafter"/>
</dbReference>
<dbReference type="KEGG" id="vpd:VAPA_1c20080"/>
<feature type="domain" description="Cation efflux protein transmembrane" evidence="11">
    <location>
        <begin position="20"/>
        <end position="208"/>
    </location>
</feature>
<sequence>MSTGHDHGHGAAGFNAAFAIGIGLNMAFVVVEAFYGWRINSLALLADAGHNLSDVIGLVLAWGAALASRLRPNARHTYGWKRASILAAFINALLLLVAMGSLAWEAVHRLQSPEPIDGLTIMLVAGVGIVVNTITALLFMRGREGDLNIRGAFLHMAADALVSAGVVVAGSLTLWFGWTWLDPVASLVIAAVIVVGTASLFKQSLHLLFDGVPESVDLHEVQALLEALPGVARVHDLHVWAMGTSEIAMTAHLVMPEGHADDAFLQRATGQLHDRFGIEHVTLQVMRVPFTTPCARSDDNTRLSDPRSVPRTVP</sequence>
<dbReference type="InterPro" id="IPR027470">
    <property type="entry name" value="Cation_efflux_CTD"/>
</dbReference>
<dbReference type="InterPro" id="IPR036837">
    <property type="entry name" value="Cation_efflux_CTD_sf"/>
</dbReference>
<feature type="transmembrane region" description="Helical" evidence="10">
    <location>
        <begin position="83"/>
        <end position="104"/>
    </location>
</feature>
<dbReference type="InterPro" id="IPR027469">
    <property type="entry name" value="Cation_efflux_TMD_sf"/>
</dbReference>
<keyword evidence="5" id="KW-0864">Zinc transport</keyword>
<accession>T1X874</accession>
<feature type="domain" description="Cation efflux protein cytoplasmic" evidence="12">
    <location>
        <begin position="213"/>
        <end position="285"/>
    </location>
</feature>
<keyword evidence="3" id="KW-0813">Transport</keyword>
<feature type="transmembrane region" description="Helical" evidence="10">
    <location>
        <begin position="152"/>
        <end position="178"/>
    </location>
</feature>
<feature type="transmembrane region" description="Helical" evidence="10">
    <location>
        <begin position="184"/>
        <end position="201"/>
    </location>
</feature>
<dbReference type="GO" id="GO:0005886">
    <property type="term" value="C:plasma membrane"/>
    <property type="evidence" value="ECO:0007669"/>
    <property type="project" value="TreeGrafter"/>
</dbReference>
<evidence type="ECO:0000256" key="9">
    <source>
        <dbReference type="SAM" id="MobiDB-lite"/>
    </source>
</evidence>
<dbReference type="Pfam" id="PF16916">
    <property type="entry name" value="ZT_dimer"/>
    <property type="match status" value="1"/>
</dbReference>
<feature type="transmembrane region" description="Helical" evidence="10">
    <location>
        <begin position="55"/>
        <end position="71"/>
    </location>
</feature>
<protein>
    <submittedName>
        <fullName evidence="13">Cation efflux protein</fullName>
    </submittedName>
</protein>
<dbReference type="InterPro" id="IPR050681">
    <property type="entry name" value="CDF/SLC30A"/>
</dbReference>
<dbReference type="NCBIfam" id="TIGR01297">
    <property type="entry name" value="CDF"/>
    <property type="match status" value="1"/>
</dbReference>
<keyword evidence="8 10" id="KW-0472">Membrane</keyword>
<dbReference type="PANTHER" id="PTHR11562:SF17">
    <property type="entry name" value="RE54080P-RELATED"/>
    <property type="match status" value="1"/>
</dbReference>
<gene>
    <name evidence="13" type="ORF">VAPA_1c20080</name>
</gene>
<dbReference type="PANTHER" id="PTHR11562">
    <property type="entry name" value="CATION EFFLUX PROTEIN/ ZINC TRANSPORTER"/>
    <property type="match status" value="1"/>
</dbReference>
<dbReference type="RefSeq" id="WP_021006625.1">
    <property type="nucleotide sequence ID" value="NC_022247.1"/>
</dbReference>
<dbReference type="Pfam" id="PF01545">
    <property type="entry name" value="Cation_efflux"/>
    <property type="match status" value="1"/>
</dbReference>
<evidence type="ECO:0000256" key="8">
    <source>
        <dbReference type="ARBA" id="ARBA00023136"/>
    </source>
</evidence>
<reference evidence="13 14" key="1">
    <citation type="submission" date="2012-10" db="EMBL/GenBank/DDBJ databases">
        <title>Genome sequence of Variovorax paradoxus B4.</title>
        <authorList>
            <person name="Schuldes J."/>
            <person name="Brandt U."/>
            <person name="Hiessl S."/>
            <person name="Wuebbeler J.H."/>
            <person name="Thuermer A."/>
            <person name="Steinbuechel A."/>
            <person name="Daniel R."/>
        </authorList>
    </citation>
    <scope>NUCLEOTIDE SEQUENCE [LARGE SCALE GENOMIC DNA]</scope>
    <source>
        <strain evidence="13 14">B4</strain>
    </source>
</reference>
<evidence type="ECO:0000256" key="4">
    <source>
        <dbReference type="ARBA" id="ARBA00022692"/>
    </source>
</evidence>
<dbReference type="SUPFAM" id="SSF161111">
    <property type="entry name" value="Cation efflux protein transmembrane domain-like"/>
    <property type="match status" value="1"/>
</dbReference>
<evidence type="ECO:0000256" key="5">
    <source>
        <dbReference type="ARBA" id="ARBA00022906"/>
    </source>
</evidence>
<feature type="transmembrane region" description="Helical" evidence="10">
    <location>
        <begin position="116"/>
        <end position="140"/>
    </location>
</feature>
<proteinExistence type="inferred from homology"/>
<dbReference type="SUPFAM" id="SSF160240">
    <property type="entry name" value="Cation efflux protein cytoplasmic domain-like"/>
    <property type="match status" value="1"/>
</dbReference>
<evidence type="ECO:0000259" key="11">
    <source>
        <dbReference type="Pfam" id="PF01545"/>
    </source>
</evidence>
<evidence type="ECO:0000256" key="6">
    <source>
        <dbReference type="ARBA" id="ARBA00022989"/>
    </source>
</evidence>
<dbReference type="PATRIC" id="fig|1246301.3.peg.2038"/>
<comment type="subcellular location">
    <subcellularLocation>
        <location evidence="1">Membrane</location>
        <topology evidence="1">Multi-pass membrane protein</topology>
    </subcellularLocation>
</comment>
<dbReference type="Proteomes" id="UP000016223">
    <property type="component" value="Chromosome 1"/>
</dbReference>
<keyword evidence="5" id="KW-0862">Zinc</keyword>
<dbReference type="InterPro" id="IPR058533">
    <property type="entry name" value="Cation_efflux_TM"/>
</dbReference>
<evidence type="ECO:0000256" key="3">
    <source>
        <dbReference type="ARBA" id="ARBA00022448"/>
    </source>
</evidence>
<evidence type="ECO:0000256" key="10">
    <source>
        <dbReference type="SAM" id="Phobius"/>
    </source>
</evidence>
<feature type="region of interest" description="Disordered" evidence="9">
    <location>
        <begin position="295"/>
        <end position="314"/>
    </location>
</feature>
<dbReference type="Gene3D" id="1.20.1510.10">
    <property type="entry name" value="Cation efflux protein transmembrane domain"/>
    <property type="match status" value="1"/>
</dbReference>
<dbReference type="AlphaFoldDB" id="T1X874"/>
<name>T1X874_VARPD</name>
<feature type="transmembrane region" description="Helical" evidence="10">
    <location>
        <begin position="12"/>
        <end position="35"/>
    </location>
</feature>
<organism evidence="13 14">
    <name type="scientific">Variovorax paradoxus B4</name>
    <dbReference type="NCBI Taxonomy" id="1246301"/>
    <lineage>
        <taxon>Bacteria</taxon>
        <taxon>Pseudomonadati</taxon>
        <taxon>Pseudomonadota</taxon>
        <taxon>Betaproteobacteria</taxon>
        <taxon>Burkholderiales</taxon>
        <taxon>Comamonadaceae</taxon>
        <taxon>Variovorax</taxon>
    </lineage>
</organism>
<comment type="similarity">
    <text evidence="2">Belongs to the cation diffusion facilitator (CDF) transporter (TC 2.A.4) family. SLC30A subfamily.</text>
</comment>
<keyword evidence="4 10" id="KW-0812">Transmembrane</keyword>
<evidence type="ECO:0000313" key="13">
    <source>
        <dbReference type="EMBL" id="AGU49112.1"/>
    </source>
</evidence>
<dbReference type="HOGENOM" id="CLU_013430_0_0_4"/>